<evidence type="ECO:0000256" key="2">
    <source>
        <dbReference type="ARBA" id="ARBA00022857"/>
    </source>
</evidence>
<comment type="caution">
    <text evidence="5">The sequence shown here is derived from an EMBL/GenBank/DDBJ whole genome shotgun (WGS) entry which is preliminary data.</text>
</comment>
<dbReference type="Gene3D" id="3.20.20.100">
    <property type="entry name" value="NADP-dependent oxidoreductase domain"/>
    <property type="match status" value="2"/>
</dbReference>
<dbReference type="GO" id="GO:0016616">
    <property type="term" value="F:oxidoreductase activity, acting on the CH-OH group of donors, NAD or NADP as acceptor"/>
    <property type="evidence" value="ECO:0007669"/>
    <property type="project" value="UniProtKB-ARBA"/>
</dbReference>
<keyword evidence="3" id="KW-0560">Oxidoreductase</keyword>
<dbReference type="InterPro" id="IPR018170">
    <property type="entry name" value="Aldo/ket_reductase_CS"/>
</dbReference>
<keyword evidence="2" id="KW-0521">NADP</keyword>
<dbReference type="InterPro" id="IPR023210">
    <property type="entry name" value="NADP_OxRdtase_dom"/>
</dbReference>
<feature type="domain" description="NADP-dependent oxidoreductase" evidence="4">
    <location>
        <begin position="408"/>
        <end position="621"/>
    </location>
</feature>
<keyword evidence="6" id="KW-1185">Reference proteome</keyword>
<comment type="similarity">
    <text evidence="1">Belongs to the aldo/keto reductase family.</text>
</comment>
<dbReference type="PANTHER" id="PTHR43827:SF3">
    <property type="entry name" value="NADP-DEPENDENT OXIDOREDUCTASE DOMAIN-CONTAINING PROTEIN"/>
    <property type="match status" value="1"/>
</dbReference>
<evidence type="ECO:0000313" key="6">
    <source>
        <dbReference type="Proteomes" id="UP001190700"/>
    </source>
</evidence>
<dbReference type="CDD" id="cd19071">
    <property type="entry name" value="AKR_AKR1-5-like"/>
    <property type="match status" value="1"/>
</dbReference>
<dbReference type="AlphaFoldDB" id="A0AAE0CG41"/>
<evidence type="ECO:0000256" key="3">
    <source>
        <dbReference type="ARBA" id="ARBA00023002"/>
    </source>
</evidence>
<dbReference type="SUPFAM" id="SSF51430">
    <property type="entry name" value="NAD(P)-linked oxidoreductase"/>
    <property type="match status" value="2"/>
</dbReference>
<feature type="domain" description="NADP-dependent oxidoreductase" evidence="4">
    <location>
        <begin position="42"/>
        <end position="306"/>
    </location>
</feature>
<organism evidence="5 6">
    <name type="scientific">Cymbomonas tetramitiformis</name>
    <dbReference type="NCBI Taxonomy" id="36881"/>
    <lineage>
        <taxon>Eukaryota</taxon>
        <taxon>Viridiplantae</taxon>
        <taxon>Chlorophyta</taxon>
        <taxon>Pyramimonadophyceae</taxon>
        <taxon>Pyramimonadales</taxon>
        <taxon>Pyramimonadaceae</taxon>
        <taxon>Cymbomonas</taxon>
    </lineage>
</organism>
<dbReference type="InterPro" id="IPR036812">
    <property type="entry name" value="NAD(P)_OxRdtase_dom_sf"/>
</dbReference>
<dbReference type="Pfam" id="PF00248">
    <property type="entry name" value="Aldo_ket_red"/>
    <property type="match status" value="2"/>
</dbReference>
<accession>A0AAE0CG41</accession>
<dbReference type="PROSITE" id="PS00062">
    <property type="entry name" value="ALDOKETO_REDUCTASE_2"/>
    <property type="match status" value="1"/>
</dbReference>
<evidence type="ECO:0000313" key="5">
    <source>
        <dbReference type="EMBL" id="KAK3253305.1"/>
    </source>
</evidence>
<evidence type="ECO:0000259" key="4">
    <source>
        <dbReference type="Pfam" id="PF00248"/>
    </source>
</evidence>
<proteinExistence type="inferred from homology"/>
<dbReference type="InterPro" id="IPR020471">
    <property type="entry name" value="AKR"/>
</dbReference>
<evidence type="ECO:0000256" key="1">
    <source>
        <dbReference type="ARBA" id="ARBA00007905"/>
    </source>
</evidence>
<dbReference type="PRINTS" id="PR00069">
    <property type="entry name" value="ALDKETRDTASE"/>
</dbReference>
<dbReference type="EMBL" id="LGRX02024874">
    <property type="protein sequence ID" value="KAK3253305.1"/>
    <property type="molecule type" value="Genomic_DNA"/>
</dbReference>
<dbReference type="Proteomes" id="UP001190700">
    <property type="component" value="Unassembled WGS sequence"/>
</dbReference>
<reference evidence="5 6" key="1">
    <citation type="journal article" date="2015" name="Genome Biol. Evol.">
        <title>Comparative Genomics of a Bacterivorous Green Alga Reveals Evolutionary Causalities and Consequences of Phago-Mixotrophic Mode of Nutrition.</title>
        <authorList>
            <person name="Burns J.A."/>
            <person name="Paasch A."/>
            <person name="Narechania A."/>
            <person name="Kim E."/>
        </authorList>
    </citation>
    <scope>NUCLEOTIDE SEQUENCE [LARGE SCALE GENOMIC DNA]</scope>
    <source>
        <strain evidence="5 6">PLY_AMNH</strain>
    </source>
</reference>
<protein>
    <recommendedName>
        <fullName evidence="4">NADP-dependent oxidoreductase domain-containing protein</fullName>
    </recommendedName>
</protein>
<gene>
    <name evidence="5" type="ORF">CYMTET_37440</name>
</gene>
<dbReference type="PANTHER" id="PTHR43827">
    <property type="entry name" value="2,5-DIKETO-D-GLUCONIC ACID REDUCTASE"/>
    <property type="match status" value="1"/>
</dbReference>
<name>A0AAE0CG41_9CHLO</name>
<sequence length="660" mass="70463">MLDDQALAVHNSHELLIRVLSGCATKTTDVDLRGVEMSMLAFGTGSRGCSPSTACLRAVEEALNLGWRTIDAAREYGTQRLVAQGIAAAGVSREELFIITKIPGPVGANASRYVEDDLAQLQMPYVDLLLMHYPCGEAWPQPRDGCNATEDAQDAARRLATWRAMERLHAAGKVKALGVSNFRQEHLRQLLAEARVPPSVNQVQWHLGYHDDALHRFCAMNGIILQAYSPLGGGGTSTGRDGGIALDDPLVVAVARRHSVSDAQVALRWSIDQGVAVVTSSVRADYLAEDLAVLRFQLAPEEVVALSRLHSAVPAVRIVDDWPDVMMPSVALACGDRNATSVPLGLEGDRTLARSATLQGSRRQLSGDGALATTTVVESSRSAVLAWGKAGGRHLDLPANDKEELIDALAGLGDLLAAGVASRKEMFVTARTHGGPIGYEATVQWVTNLMLSSNSSLGGWIDLLLISAPCLHGKDACRADSASDRTAVLDTWKAFVKLRKLGKVRAIGVANFAVAHMAWIIGEADGDGRLEHGLSDDPPANTSAICINQVEFHLGYHDDALQIYCDRHQVTLQAGAGPFAHAAPPPSNPSLVAVAAAHNVTTQQVALRWALQLNVPVVANPAKDQDDLMFLEPLFSFTLSAAEMETLSGLALPSLKANYS</sequence>